<sequence>MMRITATLDKTHKERFFGMILKTPIFDNYLYVDYNGHISYKCKNDIRDSFGDKSQADIHDHWWTFDEPLRIIAVDVKTIKEADKVVNDYEQI</sequence>
<accession>A0A220NTN8</accession>
<evidence type="ECO:0000313" key="2">
    <source>
        <dbReference type="Proteomes" id="UP000223392"/>
    </source>
</evidence>
<evidence type="ECO:0000313" key="1">
    <source>
        <dbReference type="EMBL" id="ASJ80292.1"/>
    </source>
</evidence>
<keyword evidence="2" id="KW-1185">Reference proteome</keyword>
<organism evidence="1 2">
    <name type="scientific">Escherichia phage ECD7</name>
    <dbReference type="NCBI Taxonomy" id="1981499"/>
    <lineage>
        <taxon>Viruses</taxon>
        <taxon>Duplodnaviria</taxon>
        <taxon>Heunggongvirae</taxon>
        <taxon>Uroviricota</taxon>
        <taxon>Caudoviricetes</taxon>
        <taxon>Pantevenvirales</taxon>
        <taxon>Straboviridae</taxon>
        <taxon>Krischvirus</taxon>
        <taxon>Krischvirus ecd7</taxon>
    </lineage>
</organism>
<dbReference type="EMBL" id="KY683735">
    <property type="protein sequence ID" value="ASJ80292.1"/>
    <property type="molecule type" value="Genomic_DNA"/>
</dbReference>
<proteinExistence type="predicted"/>
<reference evidence="1 2" key="1">
    <citation type="journal article" date="2015" name="Bacteriophage">
        <title>A small-scale experiment of using phage-based probiotic dietary supplement for prevention of E. coli traveler's diarrhea.</title>
        <authorList>
            <person name="Aleshkin A.V."/>
            <person name="Rubalskii E.O."/>
            <person name="Volozhantsev N.V."/>
            <person name="Verevkin V.V."/>
            <person name="Svetoch E.A."/>
            <person name="Kiseleva I.A."/>
            <person name="Bochkareva S.S."/>
            <person name="Borisova O.Y."/>
            <person name="Popova A.V."/>
            <person name="Bogun A.G."/>
            <person name="Afanas'ev S.S."/>
        </authorList>
    </citation>
    <scope>NUCLEOTIDE SEQUENCE [LARGE SCALE GENOMIC DNA]</scope>
</reference>
<gene>
    <name evidence="1" type="ORF">ECD7_00200</name>
</gene>
<name>A0A220NTN8_9CAUD</name>
<protein>
    <submittedName>
        <fullName evidence="1">Uncharacterized protein</fullName>
    </submittedName>
</protein>
<dbReference type="Proteomes" id="UP000223392">
    <property type="component" value="Segment"/>
</dbReference>